<evidence type="ECO:0000313" key="1">
    <source>
        <dbReference type="EMBL" id="OJF14975.1"/>
    </source>
</evidence>
<keyword evidence="2" id="KW-1185">Reference proteome</keyword>
<proteinExistence type="predicted"/>
<dbReference type="Pfam" id="PF19818">
    <property type="entry name" value="DUF6301"/>
    <property type="match status" value="1"/>
</dbReference>
<protein>
    <submittedName>
        <fullName evidence="1">Uncharacterized protein</fullName>
    </submittedName>
</protein>
<dbReference type="AlphaFoldDB" id="A0A1K0FQ59"/>
<comment type="caution">
    <text evidence="1">The sequence shown here is derived from an EMBL/GenBank/DDBJ whole genome shotgun (WGS) entry which is preliminary data.</text>
</comment>
<sequence>MTAWRTIDDDALRSLAAGIGDTRWSWRPDGVPELCRRLGWDLLEVIDGKGAVSEAGWNLGGEEIELAFRGGHVDDITMQITQLVRQAGPDRDRFMGDAFADAVATVAAALGEPTGRQQSEPPTVRWRLEDSTVLIRNLEVDVTLTWASNRFQDEWDQVAEAMA</sequence>
<dbReference type="InterPro" id="IPR046268">
    <property type="entry name" value="DUF6301"/>
</dbReference>
<dbReference type="RefSeq" id="WP_071803920.1">
    <property type="nucleotide sequence ID" value="NZ_MEIA01000074.1"/>
</dbReference>
<gene>
    <name evidence="1" type="ORF">BG844_06985</name>
</gene>
<dbReference type="Proteomes" id="UP000182486">
    <property type="component" value="Unassembled WGS sequence"/>
</dbReference>
<accession>A0A1K0FQ59</accession>
<dbReference type="EMBL" id="MEIA01000074">
    <property type="protein sequence ID" value="OJF14975.1"/>
    <property type="molecule type" value="Genomic_DNA"/>
</dbReference>
<name>A0A1K0FQ59_9ACTN</name>
<organism evidence="1 2">
    <name type="scientific">Couchioplanes caeruleus subsp. caeruleus</name>
    <dbReference type="NCBI Taxonomy" id="56427"/>
    <lineage>
        <taxon>Bacteria</taxon>
        <taxon>Bacillati</taxon>
        <taxon>Actinomycetota</taxon>
        <taxon>Actinomycetes</taxon>
        <taxon>Micromonosporales</taxon>
        <taxon>Micromonosporaceae</taxon>
        <taxon>Couchioplanes</taxon>
    </lineage>
</organism>
<evidence type="ECO:0000313" key="2">
    <source>
        <dbReference type="Proteomes" id="UP000182486"/>
    </source>
</evidence>
<reference evidence="1 2" key="1">
    <citation type="submission" date="2016-09" db="EMBL/GenBank/DDBJ databases">
        <title>Couchioplanes caeruleus draft genome sequence.</title>
        <authorList>
            <person name="Sheehan J."/>
            <person name="Caffrey P."/>
        </authorList>
    </citation>
    <scope>NUCLEOTIDE SEQUENCE [LARGE SCALE GENOMIC DNA]</scope>
    <source>
        <strain evidence="1 2">DSM 43634</strain>
    </source>
</reference>